<evidence type="ECO:0000313" key="2">
    <source>
        <dbReference type="EMBL" id="KIM27197.1"/>
    </source>
</evidence>
<evidence type="ECO:0000259" key="1">
    <source>
        <dbReference type="PROSITE" id="PS50181"/>
    </source>
</evidence>
<evidence type="ECO:0000313" key="3">
    <source>
        <dbReference type="Proteomes" id="UP000054097"/>
    </source>
</evidence>
<dbReference type="Gene3D" id="1.20.1280.50">
    <property type="match status" value="1"/>
</dbReference>
<dbReference type="Proteomes" id="UP000054097">
    <property type="component" value="Unassembled WGS sequence"/>
</dbReference>
<keyword evidence="3" id="KW-1185">Reference proteome</keyword>
<dbReference type="OrthoDB" id="2269034at2759"/>
<sequence>PISKLPTELLGHIFEEFVELDQSPWILTSVSRYWRHAAIATPTLWTNIFVCPEKPESANELRHFDMWRVDGKFLEYWGMHMLCRTIEDAKFIIDRSAAAELNISYNSNNKMQPDYEVLVFILVKYSSRIRSLDVSSIIYELPGNPPHLPELSALKQLTFRLFGCERSARFIEAILLSAPRLGSIVISKGVDYPVAEQRLSSLLRALGSVSSYINQQNNMLYRLRRLEILKGCSPRWPNAFTPSFTLLHITSIALSCRPQHLLRMKLPALREFDWEVQVESGSQDADSYLQPWKITFPSLKTLKVTAPNAMWLSRMSLPNLRKLSWANDILAPGHCLPFPSVRLDSVETLSCDANCDDSVFISALECTPNAHTVVFAPGDHIHCPEEWGKSLLGYIAEQALTTHSELRHLTLGTDDHLVTTRRSVLNPIIQKIIKSKKYSGVPIQHFKVFWQRTRKMEIDPYPYRGSGVLQDYMVAWAFIEQYIKERAE</sequence>
<organism evidence="2 3">
    <name type="scientific">Serendipita vermifera MAFF 305830</name>
    <dbReference type="NCBI Taxonomy" id="933852"/>
    <lineage>
        <taxon>Eukaryota</taxon>
        <taxon>Fungi</taxon>
        <taxon>Dikarya</taxon>
        <taxon>Basidiomycota</taxon>
        <taxon>Agaricomycotina</taxon>
        <taxon>Agaricomycetes</taxon>
        <taxon>Sebacinales</taxon>
        <taxon>Serendipitaceae</taxon>
        <taxon>Serendipita</taxon>
    </lineage>
</organism>
<gene>
    <name evidence="2" type="ORF">M408DRAFT_311408</name>
</gene>
<dbReference type="PROSITE" id="PS50181">
    <property type="entry name" value="FBOX"/>
    <property type="match status" value="1"/>
</dbReference>
<dbReference type="InterPro" id="IPR001810">
    <property type="entry name" value="F-box_dom"/>
</dbReference>
<dbReference type="HOGENOM" id="CLU_038400_0_0_1"/>
<feature type="domain" description="F-box" evidence="1">
    <location>
        <begin position="1"/>
        <end position="48"/>
    </location>
</feature>
<dbReference type="AlphaFoldDB" id="A0A0C2XDP8"/>
<dbReference type="EMBL" id="KN824300">
    <property type="protein sequence ID" value="KIM27197.1"/>
    <property type="molecule type" value="Genomic_DNA"/>
</dbReference>
<dbReference type="InterPro" id="IPR036047">
    <property type="entry name" value="F-box-like_dom_sf"/>
</dbReference>
<accession>A0A0C2XDP8</accession>
<protein>
    <recommendedName>
        <fullName evidence="1">F-box domain-containing protein</fullName>
    </recommendedName>
</protein>
<name>A0A0C2XDP8_SERVB</name>
<reference evidence="2 3" key="1">
    <citation type="submission" date="2014-04" db="EMBL/GenBank/DDBJ databases">
        <authorList>
            <consortium name="DOE Joint Genome Institute"/>
            <person name="Kuo A."/>
            <person name="Zuccaro A."/>
            <person name="Kohler A."/>
            <person name="Nagy L.G."/>
            <person name="Floudas D."/>
            <person name="Copeland A."/>
            <person name="Barry K.W."/>
            <person name="Cichocki N."/>
            <person name="Veneault-Fourrey C."/>
            <person name="LaButti K."/>
            <person name="Lindquist E.A."/>
            <person name="Lipzen A."/>
            <person name="Lundell T."/>
            <person name="Morin E."/>
            <person name="Murat C."/>
            <person name="Sun H."/>
            <person name="Tunlid A."/>
            <person name="Henrissat B."/>
            <person name="Grigoriev I.V."/>
            <person name="Hibbett D.S."/>
            <person name="Martin F."/>
            <person name="Nordberg H.P."/>
            <person name="Cantor M.N."/>
            <person name="Hua S.X."/>
        </authorList>
    </citation>
    <scope>NUCLEOTIDE SEQUENCE [LARGE SCALE GENOMIC DNA]</scope>
    <source>
        <strain evidence="2 3">MAFF 305830</strain>
    </source>
</reference>
<reference evidence="3" key="2">
    <citation type="submission" date="2015-01" db="EMBL/GenBank/DDBJ databases">
        <title>Evolutionary Origins and Diversification of the Mycorrhizal Mutualists.</title>
        <authorList>
            <consortium name="DOE Joint Genome Institute"/>
            <consortium name="Mycorrhizal Genomics Consortium"/>
            <person name="Kohler A."/>
            <person name="Kuo A."/>
            <person name="Nagy L.G."/>
            <person name="Floudas D."/>
            <person name="Copeland A."/>
            <person name="Barry K.W."/>
            <person name="Cichocki N."/>
            <person name="Veneault-Fourrey C."/>
            <person name="LaButti K."/>
            <person name="Lindquist E.A."/>
            <person name="Lipzen A."/>
            <person name="Lundell T."/>
            <person name="Morin E."/>
            <person name="Murat C."/>
            <person name="Riley R."/>
            <person name="Ohm R."/>
            <person name="Sun H."/>
            <person name="Tunlid A."/>
            <person name="Henrissat B."/>
            <person name="Grigoriev I.V."/>
            <person name="Hibbett D.S."/>
            <person name="Martin F."/>
        </authorList>
    </citation>
    <scope>NUCLEOTIDE SEQUENCE [LARGE SCALE GENOMIC DNA]</scope>
    <source>
        <strain evidence="3">MAFF 305830</strain>
    </source>
</reference>
<dbReference type="SUPFAM" id="SSF81383">
    <property type="entry name" value="F-box domain"/>
    <property type="match status" value="1"/>
</dbReference>
<feature type="non-terminal residue" evidence="2">
    <location>
        <position position="1"/>
    </location>
</feature>
<proteinExistence type="predicted"/>